<comment type="caution">
    <text evidence="1">The sequence shown here is derived from an EMBL/GenBank/DDBJ whole genome shotgun (WGS) entry which is preliminary data.</text>
</comment>
<keyword evidence="2" id="KW-1185">Reference proteome</keyword>
<sequence>MEEEKKHHHLFHHEKKEQTPEEQFKQHKSHEHLGELGAVAAGAYALANAEVPSKGIAAKQQNSTSFKNAETKNNKCTTRQLEPT</sequence>
<accession>A0ACC0HV19</accession>
<reference evidence="1 2" key="1">
    <citation type="journal article" date="2022" name="Plant J.">
        <title>Chromosome-level genome of Camellia lanceoleosa provides a valuable resource for understanding genome evolution and self-incompatibility.</title>
        <authorList>
            <person name="Gong W."/>
            <person name="Xiao S."/>
            <person name="Wang L."/>
            <person name="Liao Z."/>
            <person name="Chang Y."/>
            <person name="Mo W."/>
            <person name="Hu G."/>
            <person name="Li W."/>
            <person name="Zhao G."/>
            <person name="Zhu H."/>
            <person name="Hu X."/>
            <person name="Ji K."/>
            <person name="Xiang X."/>
            <person name="Song Q."/>
            <person name="Yuan D."/>
            <person name="Jin S."/>
            <person name="Zhang L."/>
        </authorList>
    </citation>
    <scope>NUCLEOTIDE SEQUENCE [LARGE SCALE GENOMIC DNA]</scope>
    <source>
        <strain evidence="1">SQ_2022a</strain>
    </source>
</reference>
<proteinExistence type="predicted"/>
<dbReference type="Proteomes" id="UP001060215">
    <property type="component" value="Chromosome 4"/>
</dbReference>
<gene>
    <name evidence="1" type="ORF">LOK49_LG05G02682</name>
</gene>
<organism evidence="1 2">
    <name type="scientific">Camellia lanceoleosa</name>
    <dbReference type="NCBI Taxonomy" id="1840588"/>
    <lineage>
        <taxon>Eukaryota</taxon>
        <taxon>Viridiplantae</taxon>
        <taxon>Streptophyta</taxon>
        <taxon>Embryophyta</taxon>
        <taxon>Tracheophyta</taxon>
        <taxon>Spermatophyta</taxon>
        <taxon>Magnoliopsida</taxon>
        <taxon>eudicotyledons</taxon>
        <taxon>Gunneridae</taxon>
        <taxon>Pentapetalae</taxon>
        <taxon>asterids</taxon>
        <taxon>Ericales</taxon>
        <taxon>Theaceae</taxon>
        <taxon>Camellia</taxon>
    </lineage>
</organism>
<evidence type="ECO:0000313" key="1">
    <source>
        <dbReference type="EMBL" id="KAI8016347.1"/>
    </source>
</evidence>
<evidence type="ECO:0000313" key="2">
    <source>
        <dbReference type="Proteomes" id="UP001060215"/>
    </source>
</evidence>
<protein>
    <submittedName>
        <fullName evidence="1">Uncharacterized protein</fullName>
    </submittedName>
</protein>
<dbReference type="EMBL" id="CM045761">
    <property type="protein sequence ID" value="KAI8016347.1"/>
    <property type="molecule type" value="Genomic_DNA"/>
</dbReference>
<name>A0ACC0HV19_9ERIC</name>